<reference evidence="2" key="1">
    <citation type="submission" date="2018-04" db="EMBL/GenBank/DDBJ databases">
        <title>Evolution of mitochondrial genomes in the ant genus Acropyga (Hymenoptera: Formicidae: Formicinae).</title>
        <authorList>
            <person name="Duan X.-Y."/>
            <person name="Qian Z.-Q."/>
        </authorList>
    </citation>
    <scope>NUCLEOTIDE SEQUENCE</scope>
</reference>
<dbReference type="RefSeq" id="YP_009735124.1">
    <property type="nucleotide sequence ID" value="NC_046422.1"/>
</dbReference>
<proteinExistence type="predicted"/>
<keyword evidence="1" id="KW-1133">Transmembrane helix</keyword>
<keyword evidence="1" id="KW-0812">Transmembrane</keyword>
<dbReference type="AlphaFoldDB" id="A0A6G5NIX8"/>
<dbReference type="CTD" id="67122143"/>
<evidence type="ECO:0000313" key="2">
    <source>
        <dbReference type="EMBL" id="QBG38618.1"/>
    </source>
</evidence>
<keyword evidence="2" id="KW-0496">Mitochondrion</keyword>
<dbReference type="EMBL" id="MH158406">
    <property type="protein sequence ID" value="QBG38618.1"/>
    <property type="molecule type" value="Genomic_DNA"/>
</dbReference>
<name>A0A6G5NIX8_9HYME</name>
<dbReference type="GeneID" id="44800434"/>
<sequence>MTKELMTMTMSIIFFLLISLILINMINLNPIMILINLIIFSMMICMKISMWKSNFMYSIILFLITISGLLILFLYFSSLIANEQMYFKFNKLLFLNFILNYLILMILNKKFNFINLNIKKSNFYETYMYMKFNEMNYQNILNFYEYPLSNFTIICMFYLLISLFSIIKICSIKLITLRKI</sequence>
<feature type="transmembrane region" description="Helical" evidence="1">
    <location>
        <begin position="55"/>
        <end position="77"/>
    </location>
</feature>
<feature type="transmembrane region" description="Helical" evidence="1">
    <location>
        <begin position="89"/>
        <end position="107"/>
    </location>
</feature>
<protein>
    <submittedName>
        <fullName evidence="2">NADH dehydrogenase subunit 6</fullName>
    </submittedName>
</protein>
<geneLocation type="mitochondrion" evidence="2"/>
<gene>
    <name evidence="2" type="primary">nad6</name>
</gene>
<organism evidence="2">
    <name type="scientific">Acropyga guianensis</name>
    <dbReference type="NCBI Taxonomy" id="602208"/>
    <lineage>
        <taxon>Eukaryota</taxon>
        <taxon>Metazoa</taxon>
        <taxon>Ecdysozoa</taxon>
        <taxon>Arthropoda</taxon>
        <taxon>Hexapoda</taxon>
        <taxon>Insecta</taxon>
        <taxon>Pterygota</taxon>
        <taxon>Neoptera</taxon>
        <taxon>Endopterygota</taxon>
        <taxon>Hymenoptera</taxon>
        <taxon>Apocrita</taxon>
        <taxon>Aculeata</taxon>
        <taxon>Formicoidea</taxon>
        <taxon>Formicidae</taxon>
        <taxon>Formicinae</taxon>
        <taxon>Acropyga</taxon>
    </lineage>
</organism>
<evidence type="ECO:0000256" key="1">
    <source>
        <dbReference type="SAM" id="Phobius"/>
    </source>
</evidence>
<feature type="transmembrane region" description="Helical" evidence="1">
    <location>
        <begin position="151"/>
        <end position="170"/>
    </location>
</feature>
<keyword evidence="1" id="KW-0472">Membrane</keyword>
<accession>A0A6G5NIX8</accession>
<feature type="transmembrane region" description="Helical" evidence="1">
    <location>
        <begin position="6"/>
        <end position="24"/>
    </location>
</feature>